<gene>
    <name evidence="2" type="ORF">EER27_05775</name>
</gene>
<dbReference type="PANTHER" id="PTHR31435">
    <property type="entry name" value="PROTEIN NATD1"/>
    <property type="match status" value="1"/>
</dbReference>
<dbReference type="SUPFAM" id="SSF55729">
    <property type="entry name" value="Acyl-CoA N-acyltransferases (Nat)"/>
    <property type="match status" value="1"/>
</dbReference>
<comment type="caution">
    <text evidence="2">The sequence shown here is derived from an EMBL/GenBank/DDBJ whole genome shotgun (WGS) entry which is preliminary data.</text>
</comment>
<name>A0A3M8T3J8_9GAMM</name>
<organism evidence="2 3">
    <name type="scientific">Montanilutibacter psychrotolerans</name>
    <dbReference type="NCBI Taxonomy" id="1327343"/>
    <lineage>
        <taxon>Bacteria</taxon>
        <taxon>Pseudomonadati</taxon>
        <taxon>Pseudomonadota</taxon>
        <taxon>Gammaproteobacteria</taxon>
        <taxon>Lysobacterales</taxon>
        <taxon>Lysobacteraceae</taxon>
        <taxon>Montanilutibacter</taxon>
    </lineage>
</organism>
<dbReference type="EMBL" id="RIBS01000002">
    <property type="protein sequence ID" value="RNF85272.1"/>
    <property type="molecule type" value="Genomic_DNA"/>
</dbReference>
<evidence type="ECO:0000259" key="1">
    <source>
        <dbReference type="PROSITE" id="PS51729"/>
    </source>
</evidence>
<dbReference type="AlphaFoldDB" id="A0A3M8T3J8"/>
<dbReference type="Pfam" id="PF14542">
    <property type="entry name" value="Acetyltransf_CG"/>
    <property type="match status" value="1"/>
</dbReference>
<dbReference type="OrthoDB" id="9813275at2"/>
<proteinExistence type="predicted"/>
<keyword evidence="3" id="KW-1185">Reference proteome</keyword>
<keyword evidence="2" id="KW-0808">Transferase</keyword>
<protein>
    <submittedName>
        <fullName evidence="2">N-acetyltransferase</fullName>
    </submittedName>
</protein>
<dbReference type="InterPro" id="IPR031165">
    <property type="entry name" value="GNAT_YJDJ"/>
</dbReference>
<evidence type="ECO:0000313" key="3">
    <source>
        <dbReference type="Proteomes" id="UP000267049"/>
    </source>
</evidence>
<dbReference type="Proteomes" id="UP000267049">
    <property type="component" value="Unassembled WGS sequence"/>
</dbReference>
<reference evidence="2 3" key="1">
    <citation type="submission" date="2018-11" db="EMBL/GenBank/DDBJ databases">
        <title>Lysobacter cryohumiis sp. nov., isolated from soil in the Tianshan Mountains, Xinjiang, China.</title>
        <authorList>
            <person name="Luo Y."/>
            <person name="Sheng H."/>
        </authorList>
    </citation>
    <scope>NUCLEOTIDE SEQUENCE [LARGE SCALE GENOMIC DNA]</scope>
    <source>
        <strain evidence="2 3">ZS60</strain>
    </source>
</reference>
<feature type="domain" description="N-acetyltransferase" evidence="1">
    <location>
        <begin position="9"/>
        <end position="94"/>
    </location>
</feature>
<sequence length="99" mass="10543">MTMENPTISHDPDTSAFLTQVDGVQARLDYCRIGDTIAITHTGVPREIGGRGIAAALVKAAFDYARQAGLKVRPDCSYAAAWLARHPQYADLAASPQGA</sequence>
<accession>A0A3M8T3J8</accession>
<dbReference type="InterPro" id="IPR045057">
    <property type="entry name" value="Gcn5-rel_NAT"/>
</dbReference>
<evidence type="ECO:0000313" key="2">
    <source>
        <dbReference type="EMBL" id="RNF85272.1"/>
    </source>
</evidence>
<dbReference type="CDD" id="cd04301">
    <property type="entry name" value="NAT_SF"/>
    <property type="match status" value="1"/>
</dbReference>
<dbReference type="GO" id="GO:0016740">
    <property type="term" value="F:transferase activity"/>
    <property type="evidence" value="ECO:0007669"/>
    <property type="project" value="UniProtKB-KW"/>
</dbReference>
<dbReference type="PANTHER" id="PTHR31435:SF9">
    <property type="entry name" value="PROTEIN NATD1"/>
    <property type="match status" value="1"/>
</dbReference>
<dbReference type="Gene3D" id="3.40.630.30">
    <property type="match status" value="1"/>
</dbReference>
<dbReference type="InterPro" id="IPR016181">
    <property type="entry name" value="Acyl_CoA_acyltransferase"/>
</dbReference>
<dbReference type="PROSITE" id="PS51729">
    <property type="entry name" value="GNAT_YJDJ"/>
    <property type="match status" value="1"/>
</dbReference>